<evidence type="ECO:0008006" key="13">
    <source>
        <dbReference type="Google" id="ProtNLM"/>
    </source>
</evidence>
<keyword evidence="5 10" id="KW-0812">Transmembrane</keyword>
<keyword evidence="7 10" id="KW-1133">Transmembrane helix</keyword>
<dbReference type="Pfam" id="PF01127">
    <property type="entry name" value="Sdh_cyt"/>
    <property type="match status" value="1"/>
</dbReference>
<keyword evidence="6" id="KW-0479">Metal-binding</keyword>
<evidence type="ECO:0000256" key="7">
    <source>
        <dbReference type="ARBA" id="ARBA00022989"/>
    </source>
</evidence>
<dbReference type="SUPFAM" id="SSF81343">
    <property type="entry name" value="Fumarate reductase respiratory complex transmembrane subunits"/>
    <property type="match status" value="1"/>
</dbReference>
<dbReference type="Proteomes" id="UP000050544">
    <property type="component" value="Unassembled WGS sequence"/>
</dbReference>
<dbReference type="Gene3D" id="1.20.1300.10">
    <property type="entry name" value="Fumarate reductase/succinate dehydrogenase, transmembrane subunit"/>
    <property type="match status" value="1"/>
</dbReference>
<dbReference type="InterPro" id="IPR014314">
    <property type="entry name" value="Succ_DH_cytb556"/>
</dbReference>
<dbReference type="STRING" id="869279.SE15_04705"/>
<feature type="transmembrane region" description="Helical" evidence="10">
    <location>
        <begin position="107"/>
        <end position="126"/>
    </location>
</feature>
<dbReference type="GO" id="GO:0009055">
    <property type="term" value="F:electron transfer activity"/>
    <property type="evidence" value="ECO:0007669"/>
    <property type="project" value="InterPro"/>
</dbReference>
<proteinExistence type="inferred from homology"/>
<comment type="similarity">
    <text evidence="3">Belongs to the cytochrome b560 family.</text>
</comment>
<dbReference type="EMBL" id="LGKO01000002">
    <property type="protein sequence ID" value="KPL84414.1"/>
    <property type="molecule type" value="Genomic_DNA"/>
</dbReference>
<name>A0A0P6XW39_9CHLR</name>
<comment type="cofactor">
    <cofactor evidence="1">
        <name>heme</name>
        <dbReference type="ChEBI" id="CHEBI:30413"/>
    </cofactor>
</comment>
<feature type="transmembrane region" description="Helical" evidence="10">
    <location>
        <begin position="28"/>
        <end position="49"/>
    </location>
</feature>
<dbReference type="GO" id="GO:0006099">
    <property type="term" value="P:tricarboxylic acid cycle"/>
    <property type="evidence" value="ECO:0007669"/>
    <property type="project" value="InterPro"/>
</dbReference>
<evidence type="ECO:0000313" key="12">
    <source>
        <dbReference type="Proteomes" id="UP000050544"/>
    </source>
</evidence>
<evidence type="ECO:0000256" key="2">
    <source>
        <dbReference type="ARBA" id="ARBA00004370"/>
    </source>
</evidence>
<evidence type="ECO:0000256" key="5">
    <source>
        <dbReference type="ARBA" id="ARBA00022692"/>
    </source>
</evidence>
<evidence type="ECO:0000256" key="3">
    <source>
        <dbReference type="ARBA" id="ARBA00007244"/>
    </source>
</evidence>
<dbReference type="RefSeq" id="WP_054520927.1">
    <property type="nucleotide sequence ID" value="NZ_LGKO01000002.1"/>
</dbReference>
<accession>A0A0P6XW39</accession>
<dbReference type="AlphaFoldDB" id="A0A0P6XW39"/>
<evidence type="ECO:0000256" key="8">
    <source>
        <dbReference type="ARBA" id="ARBA00023004"/>
    </source>
</evidence>
<dbReference type="InterPro" id="IPR034804">
    <property type="entry name" value="SQR/QFR_C/D"/>
</dbReference>
<sequence>MSNLKTTLAGYITYRGREGHWSFLLHRITGLGVVLFLTIHIIDIAFVYFNPDLFMKAIEIYRSTLFGIGEIFLVFCVFYHGVNGLRIAYLDLFKPQGWHVESQRRSARWTLTIALILWLPSAFWMLRNLLMHNYGLFGG</sequence>
<protein>
    <recommendedName>
        <fullName evidence="13">Succinate dehydrogenase</fullName>
    </recommendedName>
</protein>
<dbReference type="InterPro" id="IPR039023">
    <property type="entry name" value="SdhC_prok"/>
</dbReference>
<organism evidence="11 12">
    <name type="scientific">Thermanaerothrix daxensis</name>
    <dbReference type="NCBI Taxonomy" id="869279"/>
    <lineage>
        <taxon>Bacteria</taxon>
        <taxon>Bacillati</taxon>
        <taxon>Chloroflexota</taxon>
        <taxon>Anaerolineae</taxon>
        <taxon>Anaerolineales</taxon>
        <taxon>Anaerolineaceae</taxon>
        <taxon>Thermanaerothrix</taxon>
    </lineage>
</organism>
<dbReference type="PANTHER" id="PTHR41910">
    <property type="entry name" value="SUCCINATE DEHYDROGENASE 2 MEMBRANE SUBUNIT SDHC"/>
    <property type="match status" value="1"/>
</dbReference>
<keyword evidence="8" id="KW-0408">Iron</keyword>
<dbReference type="GO" id="GO:0016020">
    <property type="term" value="C:membrane"/>
    <property type="evidence" value="ECO:0007669"/>
    <property type="project" value="UniProtKB-SubCell"/>
</dbReference>
<evidence type="ECO:0000256" key="10">
    <source>
        <dbReference type="SAM" id="Phobius"/>
    </source>
</evidence>
<dbReference type="PANTHER" id="PTHR41910:SF1">
    <property type="entry name" value="SUCCINATE DEHYDROGENASE HYDROPHOBIC MEMBRANE ANCHOR SUBUNIT"/>
    <property type="match status" value="1"/>
</dbReference>
<evidence type="ECO:0000256" key="6">
    <source>
        <dbReference type="ARBA" id="ARBA00022723"/>
    </source>
</evidence>
<reference evidence="11 12" key="1">
    <citation type="submission" date="2015-07" db="EMBL/GenBank/DDBJ databases">
        <title>Whole genome sequence of Thermanaerothrix daxensis DSM 23592.</title>
        <authorList>
            <person name="Hemp J."/>
            <person name="Ward L.M."/>
            <person name="Pace L.A."/>
            <person name="Fischer W.W."/>
        </authorList>
    </citation>
    <scope>NUCLEOTIDE SEQUENCE [LARGE SCALE GENOMIC DNA]</scope>
    <source>
        <strain evidence="11 12">GNS-1</strain>
    </source>
</reference>
<gene>
    <name evidence="11" type="ORF">SE15_04705</name>
</gene>
<keyword evidence="12" id="KW-1185">Reference proteome</keyword>
<dbReference type="GO" id="GO:0046872">
    <property type="term" value="F:metal ion binding"/>
    <property type="evidence" value="ECO:0007669"/>
    <property type="project" value="UniProtKB-KW"/>
</dbReference>
<evidence type="ECO:0000256" key="4">
    <source>
        <dbReference type="ARBA" id="ARBA00022617"/>
    </source>
</evidence>
<evidence type="ECO:0000256" key="9">
    <source>
        <dbReference type="ARBA" id="ARBA00023136"/>
    </source>
</evidence>
<evidence type="ECO:0000313" key="11">
    <source>
        <dbReference type="EMBL" id="KPL84414.1"/>
    </source>
</evidence>
<dbReference type="NCBIfam" id="TIGR02970">
    <property type="entry name" value="succ_dehyd_cytB"/>
    <property type="match status" value="1"/>
</dbReference>
<evidence type="ECO:0000256" key="1">
    <source>
        <dbReference type="ARBA" id="ARBA00001971"/>
    </source>
</evidence>
<comment type="caution">
    <text evidence="11">The sequence shown here is derived from an EMBL/GenBank/DDBJ whole genome shotgun (WGS) entry which is preliminary data.</text>
</comment>
<keyword evidence="9 10" id="KW-0472">Membrane</keyword>
<keyword evidence="4" id="KW-0349">Heme</keyword>
<comment type="subcellular location">
    <subcellularLocation>
        <location evidence="2">Membrane</location>
    </subcellularLocation>
</comment>
<dbReference type="OrthoDB" id="9789209at2"/>
<feature type="transmembrane region" description="Helical" evidence="10">
    <location>
        <begin position="61"/>
        <end position="82"/>
    </location>
</feature>
<dbReference type="InterPro" id="IPR000701">
    <property type="entry name" value="SuccDH_FuR_B_TM-su"/>
</dbReference>